<organism evidence="1 2">
    <name type="scientific">Tritrichomonas musculus</name>
    <dbReference type="NCBI Taxonomy" id="1915356"/>
    <lineage>
        <taxon>Eukaryota</taxon>
        <taxon>Metamonada</taxon>
        <taxon>Parabasalia</taxon>
        <taxon>Tritrichomonadida</taxon>
        <taxon>Tritrichomonadidae</taxon>
        <taxon>Tritrichomonas</taxon>
    </lineage>
</organism>
<sequence length="157" mass="19592">MYDTLMKYKNCKKFNDYEESINNLYNMYYEMLNEKVNENINIYDKANELDKYYEEVNNKKPLKFCDVRYLIIDDYKSFNPEFEKERRKGWKTTAFTTEFVREELRKEDCELINEYINSTTPIEYLYKGQIYRVKFANWRHKKYRPHLNKFPGAHYWH</sequence>
<dbReference type="EMBL" id="JAPFFF010000003">
    <property type="protein sequence ID" value="KAK8893478.1"/>
    <property type="molecule type" value="Genomic_DNA"/>
</dbReference>
<accession>A0ABR2KRM4</accession>
<gene>
    <name evidence="1" type="ORF">M9Y10_021900</name>
</gene>
<proteinExistence type="predicted"/>
<protein>
    <submittedName>
        <fullName evidence="1">Uncharacterized protein</fullName>
    </submittedName>
</protein>
<comment type="caution">
    <text evidence="1">The sequence shown here is derived from an EMBL/GenBank/DDBJ whole genome shotgun (WGS) entry which is preliminary data.</text>
</comment>
<name>A0ABR2KRM4_9EUKA</name>
<evidence type="ECO:0000313" key="1">
    <source>
        <dbReference type="EMBL" id="KAK8893478.1"/>
    </source>
</evidence>
<evidence type="ECO:0000313" key="2">
    <source>
        <dbReference type="Proteomes" id="UP001470230"/>
    </source>
</evidence>
<keyword evidence="2" id="KW-1185">Reference proteome</keyword>
<reference evidence="1 2" key="1">
    <citation type="submission" date="2024-04" db="EMBL/GenBank/DDBJ databases">
        <title>Tritrichomonas musculus Genome.</title>
        <authorList>
            <person name="Alves-Ferreira E."/>
            <person name="Grigg M."/>
            <person name="Lorenzi H."/>
            <person name="Galac M."/>
        </authorList>
    </citation>
    <scope>NUCLEOTIDE SEQUENCE [LARGE SCALE GENOMIC DNA]</scope>
    <source>
        <strain evidence="1 2">EAF2021</strain>
    </source>
</reference>
<dbReference type="Proteomes" id="UP001470230">
    <property type="component" value="Unassembled WGS sequence"/>
</dbReference>